<keyword evidence="1" id="KW-0808">Transferase</keyword>
<keyword evidence="2" id="KW-1185">Reference proteome</keyword>
<comment type="caution">
    <text evidence="1">The sequence shown here is derived from an EMBL/GenBank/DDBJ whole genome shotgun (WGS) entry which is preliminary data.</text>
</comment>
<evidence type="ECO:0000313" key="2">
    <source>
        <dbReference type="Proteomes" id="UP000004277"/>
    </source>
</evidence>
<sequence>MNPTSTQQRQAVAAAAAAPEADPRWPRVVDRDAGADGTFWYAVSTTGVYCRPSCGARLARPEHVRFYASREAAEQDGFRPCKRCRPDAQARSQQQAEAIVRACRHIEQAEAVPSLEALAHEAGMSRFHFHRLFKAMVGLTPRAYAQAWRSGRIRAALQDEGSVLAAVYAAGYASTGRFYADSDAVLGMTPTRFRQGGTDTQIRFAIAASALGALLVAQSTRGICAIALGDDADQLARDLQDRFPQAMLVGDDPDFARTVAQVVGFVEMPALGLDLPLDIRGTAFQQRVWQALREVPAGETVSYTELAQRLGVPRAVRAVASACAANTLAVAVPCHRVVRQDGSLSGYRWGVERKRALIDREARGAGVADEAAVKAGT</sequence>
<name>A0ACD3SNU4_9BURK</name>
<evidence type="ECO:0000313" key="1">
    <source>
        <dbReference type="EMBL" id="TMS57828.1"/>
    </source>
</evidence>
<accession>A0ACD3SNU4</accession>
<dbReference type="EMBL" id="AKCV02000017">
    <property type="protein sequence ID" value="TMS57828.1"/>
    <property type="molecule type" value="Genomic_DNA"/>
</dbReference>
<keyword evidence="1" id="KW-0238">DNA-binding</keyword>
<protein>
    <submittedName>
        <fullName evidence="1">Bifunctional DNA-binding transcriptional regulator/O6-methylguanine-DNA methyltransferase Ada</fullName>
    </submittedName>
</protein>
<reference evidence="1" key="1">
    <citation type="submission" date="2019-05" db="EMBL/GenBank/DDBJ databases">
        <title>Revised genome assembly of Burkholderiaceae (previously Ralstonia) sp. PBA.</title>
        <authorList>
            <person name="Gan H.M."/>
        </authorList>
    </citation>
    <scope>NUCLEOTIDE SEQUENCE</scope>
    <source>
        <strain evidence="1">PBA</strain>
    </source>
</reference>
<gene>
    <name evidence="1" type="primary">ada</name>
    <name evidence="1" type="ORF">MW7_010135</name>
</gene>
<organism evidence="1 2">
    <name type="scientific">Imbroritus primus</name>
    <dbReference type="NCBI Taxonomy" id="3058603"/>
    <lineage>
        <taxon>Bacteria</taxon>
        <taxon>Pseudomonadati</taxon>
        <taxon>Pseudomonadota</taxon>
        <taxon>Betaproteobacteria</taxon>
        <taxon>Burkholderiales</taxon>
        <taxon>Burkholderiaceae</taxon>
        <taxon>Imbroritus</taxon>
    </lineage>
</organism>
<keyword evidence="1" id="KW-0489">Methyltransferase</keyword>
<dbReference type="Proteomes" id="UP000004277">
    <property type="component" value="Unassembled WGS sequence"/>
</dbReference>
<proteinExistence type="predicted"/>